<sequence>MSGWDDIPMQQNYVSSSVRNDDDIAKICARTFNRAVNLLTDYSQHTIPELRESRFELGCIRSLCENDDFNINLGADNNNLFQGLNKLGVRTDSLRVNSERFFPSISSKVMTNVIDSISSVMEFVIDLNHSGFSTLWVGEIMTIYDVNSFDKLVDAIYRFLLYTYNFPEEVQFHMTLNLFNDDILKIISKAKKKIRPLSDSERVLMAKSITKGIHFEFHFTYRSLGLYLPKVTNSLTVCNKNR</sequence>
<name>A0A2U9AEM6_9CLOS</name>
<reference evidence="1" key="1">
    <citation type="submission" date="2018-04" db="EMBL/GenBank/DDBJ databases">
        <title>Phylogenomic relationship and evolutionary insights of sweet potato viruses from the western highlands of Kenya.</title>
        <authorList>
            <person name="Wainaina J.M."/>
            <person name="Ateka E."/>
            <person name="Makori T."/>
            <person name="Kehoe M.A."/>
            <person name="Boykin L.M."/>
        </authorList>
    </citation>
    <scope>NUCLEOTIDE SEQUENCE</scope>
    <source>
        <strain evidence="1">SRF109a_SPCSV</strain>
    </source>
</reference>
<protein>
    <submittedName>
        <fullName evidence="1">p28 protein</fullName>
    </submittedName>
</protein>
<accession>A0A2U9AEM6</accession>
<gene>
    <name evidence="1" type="primary">p28</name>
</gene>
<dbReference type="EMBL" id="MH264533">
    <property type="protein sequence ID" value="AWO72976.1"/>
    <property type="molecule type" value="Genomic_RNA"/>
</dbReference>
<proteinExistence type="predicted"/>
<evidence type="ECO:0000313" key="1">
    <source>
        <dbReference type="EMBL" id="AWO72976.1"/>
    </source>
</evidence>
<organism evidence="1">
    <name type="scientific">Sweet potato chlorotic stunt virus</name>
    <dbReference type="NCBI Taxonomy" id="81931"/>
    <lineage>
        <taxon>Viruses</taxon>
        <taxon>Riboviria</taxon>
        <taxon>Orthornavirae</taxon>
        <taxon>Kitrinoviricota</taxon>
        <taxon>Alsuviricetes</taxon>
        <taxon>Martellivirales</taxon>
        <taxon>Closteroviridae</taxon>
        <taxon>Crinivirus</taxon>
        <taxon>Crinivirus ipomeae</taxon>
    </lineage>
</organism>